<evidence type="ECO:0000313" key="2">
    <source>
        <dbReference type="EMBL" id="GGQ99211.1"/>
    </source>
</evidence>
<dbReference type="RefSeq" id="WP_189088388.1">
    <property type="nucleotide sequence ID" value="NZ_BMQL01000003.1"/>
</dbReference>
<feature type="compositionally biased region" description="Pro residues" evidence="1">
    <location>
        <begin position="55"/>
        <end position="71"/>
    </location>
</feature>
<dbReference type="Proteomes" id="UP000603865">
    <property type="component" value="Unassembled WGS sequence"/>
</dbReference>
<evidence type="ECO:0000256" key="1">
    <source>
        <dbReference type="SAM" id="MobiDB-lite"/>
    </source>
</evidence>
<reference evidence="2" key="1">
    <citation type="journal article" date="2014" name="Int. J. Syst. Evol. Microbiol.">
        <title>Complete genome sequence of Corynebacterium casei LMG S-19264T (=DSM 44701T), isolated from a smear-ripened cheese.</title>
        <authorList>
            <consortium name="US DOE Joint Genome Institute (JGI-PGF)"/>
            <person name="Walter F."/>
            <person name="Albersmeier A."/>
            <person name="Kalinowski J."/>
            <person name="Ruckert C."/>
        </authorList>
    </citation>
    <scope>NUCLEOTIDE SEQUENCE</scope>
    <source>
        <strain evidence="2">JCM 31311</strain>
    </source>
</reference>
<protein>
    <submittedName>
        <fullName evidence="2">Uncharacterized protein</fullName>
    </submittedName>
</protein>
<reference evidence="2" key="2">
    <citation type="submission" date="2020-09" db="EMBL/GenBank/DDBJ databases">
        <authorList>
            <person name="Sun Q."/>
            <person name="Ohkuma M."/>
        </authorList>
    </citation>
    <scope>NUCLEOTIDE SEQUENCE</scope>
    <source>
        <strain evidence="2">JCM 31311</strain>
    </source>
</reference>
<accession>A0A918F2N7</accession>
<feature type="compositionally biased region" description="Basic and acidic residues" evidence="1">
    <location>
        <begin position="14"/>
        <end position="24"/>
    </location>
</feature>
<proteinExistence type="predicted"/>
<name>A0A918F2N7_9DEIO</name>
<evidence type="ECO:0000313" key="3">
    <source>
        <dbReference type="Proteomes" id="UP000603865"/>
    </source>
</evidence>
<feature type="compositionally biased region" description="Basic and acidic residues" evidence="1">
    <location>
        <begin position="73"/>
        <end position="89"/>
    </location>
</feature>
<feature type="region of interest" description="Disordered" evidence="1">
    <location>
        <begin position="1"/>
        <end position="91"/>
    </location>
</feature>
<keyword evidence="3" id="KW-1185">Reference proteome</keyword>
<gene>
    <name evidence="2" type="ORF">GCM10008957_09820</name>
</gene>
<dbReference type="AlphaFoldDB" id="A0A918F2N7"/>
<dbReference type="EMBL" id="BMQL01000003">
    <property type="protein sequence ID" value="GGQ99211.1"/>
    <property type="molecule type" value="Genomic_DNA"/>
</dbReference>
<comment type="caution">
    <text evidence="2">The sequence shown here is derived from an EMBL/GenBank/DDBJ whole genome shotgun (WGS) entry which is preliminary data.</text>
</comment>
<organism evidence="2 3">
    <name type="scientific">Deinococcus ruber</name>
    <dbReference type="NCBI Taxonomy" id="1848197"/>
    <lineage>
        <taxon>Bacteria</taxon>
        <taxon>Thermotogati</taxon>
        <taxon>Deinococcota</taxon>
        <taxon>Deinococci</taxon>
        <taxon>Deinococcales</taxon>
        <taxon>Deinococcaceae</taxon>
        <taxon>Deinococcus</taxon>
    </lineage>
</organism>
<sequence>MTRGKKPTPSSGRRPSEGRSDARKQAGPSAGPRTDTGGRPRADTGGRPASKFRNPNPPRKNAPQLDAPPPESTFRDRDNKPHHFPDSSLKRVSAQILHEKNKKWRYRPFGFPLFLPNGNEQEMFFDFYIYDNMDSLVRVILVMSRESREVWDKIGRFKQQYPMYTYELWTPETLAKLQAPRGQLGF</sequence>